<dbReference type="GO" id="GO:0005743">
    <property type="term" value="C:mitochondrial inner membrane"/>
    <property type="evidence" value="ECO:0007669"/>
    <property type="project" value="TreeGrafter"/>
</dbReference>
<accession>A0A7S2FGS7</accession>
<dbReference type="AlphaFoldDB" id="A0A7S2FGS7"/>
<dbReference type="PANTHER" id="PTHR21192">
    <property type="entry name" value="NUCLEAR PROTEIN E3-3"/>
    <property type="match status" value="1"/>
</dbReference>
<dbReference type="InterPro" id="IPR036748">
    <property type="entry name" value="MTH938-like_sf"/>
</dbReference>
<evidence type="ECO:0000313" key="1">
    <source>
        <dbReference type="EMBL" id="CAD9394268.1"/>
    </source>
</evidence>
<gene>
    <name evidence="1" type="ORF">DSPE1174_LOCUS7248</name>
</gene>
<evidence type="ECO:0008006" key="2">
    <source>
        <dbReference type="Google" id="ProtNLM"/>
    </source>
</evidence>
<organism evidence="1">
    <name type="scientific">Octactis speculum</name>
    <dbReference type="NCBI Taxonomy" id="3111310"/>
    <lineage>
        <taxon>Eukaryota</taxon>
        <taxon>Sar</taxon>
        <taxon>Stramenopiles</taxon>
        <taxon>Ochrophyta</taxon>
        <taxon>Dictyochophyceae</taxon>
        <taxon>Dictyochales</taxon>
        <taxon>Dictyochaceae</taxon>
        <taxon>Octactis</taxon>
    </lineage>
</organism>
<reference evidence="1" key="1">
    <citation type="submission" date="2021-01" db="EMBL/GenBank/DDBJ databases">
        <authorList>
            <person name="Corre E."/>
            <person name="Pelletier E."/>
            <person name="Niang G."/>
            <person name="Scheremetjew M."/>
            <person name="Finn R."/>
            <person name="Kale V."/>
            <person name="Holt S."/>
            <person name="Cochrane G."/>
            <person name="Meng A."/>
            <person name="Brown T."/>
            <person name="Cohen L."/>
        </authorList>
    </citation>
    <scope>NUCLEOTIDE SEQUENCE</scope>
    <source>
        <strain evidence="1">CCMP1381</strain>
    </source>
</reference>
<dbReference type="Pfam" id="PF04430">
    <property type="entry name" value="DUF498"/>
    <property type="match status" value="1"/>
</dbReference>
<name>A0A7S2FGS7_9STRA</name>
<dbReference type="EMBL" id="HBGS01013705">
    <property type="protein sequence ID" value="CAD9394268.1"/>
    <property type="molecule type" value="Transcribed_RNA"/>
</dbReference>
<protein>
    <recommendedName>
        <fullName evidence="2">NADH dehydrogenase [ubiquinone] 1 alpha subcomplex assembly factor 3</fullName>
    </recommendedName>
</protein>
<dbReference type="PANTHER" id="PTHR21192:SF2">
    <property type="entry name" value="NADH DEHYDROGENASE [UBIQUINONE] 1 ALPHA SUBCOMPLEX ASSEMBLY FACTOR 3"/>
    <property type="match status" value="1"/>
</dbReference>
<sequence>MLLPRLLRVSRIPRRRLSCTANLSTTGPPDLDPAVARAALNQGFETTANMTLIEGYNEKGFIVNDQILKGSVVCFSRLSLLWTPRKFEDIDVTSLCLLPLIQPSIEMLVLGTGEELRRPPAELVKFLNKSGIAIEQMRTIHALETFNVLNQEDRRVAAALLHPSADWD</sequence>
<proteinExistence type="predicted"/>
<dbReference type="SUPFAM" id="SSF64076">
    <property type="entry name" value="MTH938-like"/>
    <property type="match status" value="1"/>
</dbReference>
<dbReference type="GO" id="GO:0032981">
    <property type="term" value="P:mitochondrial respiratory chain complex I assembly"/>
    <property type="evidence" value="ECO:0007669"/>
    <property type="project" value="TreeGrafter"/>
</dbReference>
<dbReference type="InterPro" id="IPR007523">
    <property type="entry name" value="NDUFAF3/AAMDC"/>
</dbReference>
<dbReference type="Gene3D" id="3.40.1230.10">
    <property type="entry name" value="MTH938-like"/>
    <property type="match status" value="1"/>
</dbReference>